<dbReference type="InterPro" id="IPR036721">
    <property type="entry name" value="RCK_C_sf"/>
</dbReference>
<feature type="transmembrane region" description="Helical" evidence="7">
    <location>
        <begin position="413"/>
        <end position="429"/>
    </location>
</feature>
<evidence type="ECO:0000259" key="8">
    <source>
        <dbReference type="PROSITE" id="PS51202"/>
    </source>
</evidence>
<feature type="transmembrane region" description="Helical" evidence="7">
    <location>
        <begin position="544"/>
        <end position="562"/>
    </location>
</feature>
<keyword evidence="6 7" id="KW-0472">Membrane</keyword>
<dbReference type="PANTHER" id="PTHR43652">
    <property type="entry name" value="BASIC AMINO ACID ANTIPORTER YFCC-RELATED"/>
    <property type="match status" value="1"/>
</dbReference>
<keyword evidence="2" id="KW-0813">Transport</keyword>
<feature type="transmembrane region" description="Helical" evidence="7">
    <location>
        <begin position="20"/>
        <end position="36"/>
    </location>
</feature>
<evidence type="ECO:0000313" key="10">
    <source>
        <dbReference type="Proteomes" id="UP000199663"/>
    </source>
</evidence>
<dbReference type="CDD" id="cd01115">
    <property type="entry name" value="SLC13_permease"/>
    <property type="match status" value="1"/>
</dbReference>
<evidence type="ECO:0000256" key="2">
    <source>
        <dbReference type="ARBA" id="ARBA00022448"/>
    </source>
</evidence>
<sequence length="605" mass="65949">MTFRVIWYNCWLSRFYMDQIIVFVTLFVALSLFVWGKLRHDLVAIICLMILVFSGIVPPEEAFLGFANPAVVTVAMILVVSFGLQKSGLIDFIGNWVMKLGDNPTLQIGALCVIVCFASAFMNNVGALAVLMPVAISVAKKSGTSPSVILMPIAFSSLLGGMITLIGTPPNILISNIRKTSLGEPFKMFDFAPVGLGVAFIGLLFIVFIGWRLIPKRIGNSDDKEKFNINDYITEVRLTEDSKIVKKPLSDIHELTEGDIIVLNLIRSRHLIHAPSLNMILQEGDILTLEASSEDLKTFVENSKTQLVGKSEEKEDVVGGENISTIEAVVMADALISNQTAASLNLRKRYGVNLLAISRQGKKIRKRIDHVKFQVGDVLLLQGDTDKWTDLLQNLGCLPLADRGFNIGEPRKIILAVGIFLLALALIIFDLTQVQIAFSLAALLMVITKIIPLKEIYTNIDWPVIILLGAFLPIGTAMETSGGAETIANQILKFGSSLPNWGILALVLVVTMFLSDVINNAATVLLMAPVAIGLAIGLDCSPDPFLIAVAVGGSCAFLTPIGHQSNTLVMGPGGYKFTDYWRMGLPLEIIILVVSIPLILFFWPL</sequence>
<feature type="transmembrane region" description="Helical" evidence="7">
    <location>
        <begin position="583"/>
        <end position="603"/>
    </location>
</feature>
<accession>A0A1H3SLY3</accession>
<feature type="transmembrane region" description="Helical" evidence="7">
    <location>
        <begin position="66"/>
        <end position="85"/>
    </location>
</feature>
<dbReference type="Proteomes" id="UP000199663">
    <property type="component" value="Unassembled WGS sequence"/>
</dbReference>
<protein>
    <submittedName>
        <fullName evidence="9">Di-and tricarboxylate transporter</fullName>
    </submittedName>
</protein>
<keyword evidence="5 7" id="KW-1133">Transmembrane helix</keyword>
<feature type="transmembrane region" description="Helical" evidence="7">
    <location>
        <begin position="521"/>
        <end position="538"/>
    </location>
</feature>
<feature type="domain" description="RCK C-terminal" evidence="8">
    <location>
        <begin position="312"/>
        <end position="398"/>
    </location>
</feature>
<feature type="transmembrane region" description="Helical" evidence="7">
    <location>
        <begin position="194"/>
        <end position="214"/>
    </location>
</feature>
<feature type="transmembrane region" description="Helical" evidence="7">
    <location>
        <begin position="42"/>
        <end position="59"/>
    </location>
</feature>
<dbReference type="Pfam" id="PF03600">
    <property type="entry name" value="CitMHS"/>
    <property type="match status" value="1"/>
</dbReference>
<gene>
    <name evidence="9" type="ORF">SAMN05444412_11253</name>
</gene>
<dbReference type="EMBL" id="FNQC01000012">
    <property type="protein sequence ID" value="SDZ38561.1"/>
    <property type="molecule type" value="Genomic_DNA"/>
</dbReference>
<keyword evidence="10" id="KW-1185">Reference proteome</keyword>
<dbReference type="InterPro" id="IPR051679">
    <property type="entry name" value="DASS-Related_Transporters"/>
</dbReference>
<evidence type="ECO:0000313" key="9">
    <source>
        <dbReference type="EMBL" id="SDZ38561.1"/>
    </source>
</evidence>
<keyword evidence="3 7" id="KW-0812">Transmembrane</keyword>
<organism evidence="9 10">
    <name type="scientific">Rhodonellum ikkaensis</name>
    <dbReference type="NCBI Taxonomy" id="336829"/>
    <lineage>
        <taxon>Bacteria</taxon>
        <taxon>Pseudomonadati</taxon>
        <taxon>Bacteroidota</taxon>
        <taxon>Cytophagia</taxon>
        <taxon>Cytophagales</taxon>
        <taxon>Cytophagaceae</taxon>
        <taxon>Rhodonellum</taxon>
    </lineage>
</organism>
<evidence type="ECO:0000256" key="3">
    <source>
        <dbReference type="ARBA" id="ARBA00022692"/>
    </source>
</evidence>
<evidence type="ECO:0000256" key="7">
    <source>
        <dbReference type="SAM" id="Phobius"/>
    </source>
</evidence>
<keyword evidence="4" id="KW-0677">Repeat</keyword>
<comment type="subcellular location">
    <subcellularLocation>
        <location evidence="1">Membrane</location>
        <topology evidence="1">Multi-pass membrane protein</topology>
    </subcellularLocation>
</comment>
<name>A0A1H3SLY3_9BACT</name>
<reference evidence="9 10" key="1">
    <citation type="submission" date="2016-10" db="EMBL/GenBank/DDBJ databases">
        <authorList>
            <person name="Varghese N."/>
            <person name="Submissions S."/>
        </authorList>
    </citation>
    <scope>NUCLEOTIDE SEQUENCE [LARGE SCALE GENOMIC DNA]</scope>
    <source>
        <strain evidence="9 10">DSM 17997</strain>
    </source>
</reference>
<dbReference type="Gene3D" id="3.30.70.1450">
    <property type="entry name" value="Regulator of K+ conductance, C-terminal domain"/>
    <property type="match status" value="2"/>
</dbReference>
<evidence type="ECO:0000256" key="5">
    <source>
        <dbReference type="ARBA" id="ARBA00022989"/>
    </source>
</evidence>
<feature type="transmembrane region" description="Helical" evidence="7">
    <location>
        <begin position="105"/>
        <end position="136"/>
    </location>
</feature>
<feature type="domain" description="RCK C-terminal" evidence="8">
    <location>
        <begin position="222"/>
        <end position="305"/>
    </location>
</feature>
<feature type="transmembrane region" description="Helical" evidence="7">
    <location>
        <begin position="460"/>
        <end position="478"/>
    </location>
</feature>
<dbReference type="PROSITE" id="PS51202">
    <property type="entry name" value="RCK_C"/>
    <property type="match status" value="2"/>
</dbReference>
<dbReference type="PANTHER" id="PTHR43652:SF2">
    <property type="entry name" value="BASIC AMINO ACID ANTIPORTER YFCC-RELATED"/>
    <property type="match status" value="1"/>
</dbReference>
<dbReference type="InterPro" id="IPR006037">
    <property type="entry name" value="RCK_C"/>
</dbReference>
<evidence type="ECO:0000256" key="6">
    <source>
        <dbReference type="ARBA" id="ARBA00023136"/>
    </source>
</evidence>
<evidence type="ECO:0000256" key="1">
    <source>
        <dbReference type="ARBA" id="ARBA00004141"/>
    </source>
</evidence>
<feature type="transmembrane region" description="Helical" evidence="7">
    <location>
        <begin position="498"/>
        <end position="514"/>
    </location>
</feature>
<comment type="caution">
    <text evidence="9">The sequence shown here is derived from an EMBL/GenBank/DDBJ whole genome shotgun (WGS) entry which is preliminary data.</text>
</comment>
<evidence type="ECO:0000256" key="4">
    <source>
        <dbReference type="ARBA" id="ARBA00022737"/>
    </source>
</evidence>
<proteinExistence type="predicted"/>
<dbReference type="SUPFAM" id="SSF116726">
    <property type="entry name" value="TrkA C-terminal domain-like"/>
    <property type="match status" value="2"/>
</dbReference>
<dbReference type="Pfam" id="PF02080">
    <property type="entry name" value="TrkA_C"/>
    <property type="match status" value="2"/>
</dbReference>
<feature type="transmembrane region" description="Helical" evidence="7">
    <location>
        <begin position="148"/>
        <end position="174"/>
    </location>
</feature>
<dbReference type="InterPro" id="IPR004680">
    <property type="entry name" value="Cit_transptr-like_dom"/>
</dbReference>